<dbReference type="GO" id="GO:0035556">
    <property type="term" value="P:intracellular signal transduction"/>
    <property type="evidence" value="ECO:0007669"/>
    <property type="project" value="InterPro"/>
</dbReference>
<evidence type="ECO:0000313" key="3">
    <source>
        <dbReference type="EMBL" id="KAF0975521.1"/>
    </source>
</evidence>
<evidence type="ECO:0000313" key="4">
    <source>
        <dbReference type="Proteomes" id="UP000444721"/>
    </source>
</evidence>
<name>A0A6A5BMI0_NAEFO</name>
<sequence>MAHSLSGPRGTLSSNRVYPYAIKQHPHHHHHDDTVLVATPGEEEEPHQNHNIHDKYLFTKAKTIRDLNAPSQEKSRGWLVRSLTRKMMNELGSTTSLNTIHELIDDFTIENDLVAKSRTFSGSIVSSSTSNVEDFSNSNSLCMHCSFRCLLVTTMLVMIIIPVLTLVLLSIGFSVLASNDVKMQVITQSYRSAESYVDDFLRLCMEATYAQKNAIFKMYFMNESGININDDNSNIYSPQGFENLMKVLAVSHKQYIGRIYLVDFTPPTGDYLYVDTGYQKMEPLENETEPMFEPRQEVFQIIQPDNETSLQSTFYFTRFGKRRTVAFEEPTSKWDPRDYEFYSLSQIYDEALVPLDVQWQGETIEQRVYTCFQSNIYSPYDSQFIGVTSINVNIEYLANFVRSFYVSPRSFVAIIEMFNREEGIHKRVVGFKNASSIAIYDPTMEFEYRIADASEIADPLLKNVVINILPAKISDYSLYKDTSYSDAHVQTFTFQGEEYVVSHGVVNKTLSLNMHWLVAVVAPQTDFTSNVFMLAGINVGISILCLIASLFFSFLFSRAVSKPLTYFSCESKAISNLEINKGKPFHSTIKEVLELSTAFENMKMALRSFKKFVPSELVREMLQKGNEINLGGKLVNNLTIFFSDIENFTTLSEELEPQILIKQLSEYFHVLTEEIILEKGTLDKYIGDSVMGFWGAPQYSTLSGIRACKASLRCQMRMEELRKKWAKEKTFNEMPNWNSQWVLYCCDSVNLASRLEGTNKFYNTQIIVSEDTYLRPYVSEQLEFRKLDKISVKGKSIGCVIYELLGRKKDLPPIATILNEDTSEIAKDQRPLPLANEAMLQMRSCYDTALKNYFMGNFSEAALQFEECLKLIPNDGPATTMLTRSQYFSIHRPSNWDGVYHNVEK</sequence>
<dbReference type="InterPro" id="IPR050697">
    <property type="entry name" value="Adenylyl/Guanylyl_Cyclase_3/4"/>
</dbReference>
<dbReference type="SMART" id="SM00044">
    <property type="entry name" value="CYCc"/>
    <property type="match status" value="1"/>
</dbReference>
<dbReference type="InterPro" id="IPR001054">
    <property type="entry name" value="A/G_cyclase"/>
</dbReference>
<gene>
    <name evidence="3" type="ORF">FDP41_005515</name>
</gene>
<dbReference type="InterPro" id="IPR029787">
    <property type="entry name" value="Nucleotide_cyclase"/>
</dbReference>
<feature type="transmembrane region" description="Helical" evidence="1">
    <location>
        <begin position="531"/>
        <end position="556"/>
    </location>
</feature>
<dbReference type="VEuPathDB" id="AmoebaDB:NF0122260"/>
<dbReference type="OrthoDB" id="60033at2759"/>
<dbReference type="AlphaFoldDB" id="A0A6A5BMI0"/>
<keyword evidence="4" id="KW-1185">Reference proteome</keyword>
<accession>A0A6A5BMI0</accession>
<reference evidence="3 4" key="1">
    <citation type="journal article" date="2019" name="Sci. Rep.">
        <title>Nanopore sequencing improves the draft genome of the human pathogenic amoeba Naegleria fowleri.</title>
        <authorList>
            <person name="Liechti N."/>
            <person name="Schurch N."/>
            <person name="Bruggmann R."/>
            <person name="Wittwer M."/>
        </authorList>
    </citation>
    <scope>NUCLEOTIDE SEQUENCE [LARGE SCALE GENOMIC DNA]</scope>
    <source>
        <strain evidence="3 4">ATCC 30894</strain>
    </source>
</reference>
<dbReference type="SUPFAM" id="SSF55073">
    <property type="entry name" value="Nucleotide cyclase"/>
    <property type="match status" value="1"/>
</dbReference>
<dbReference type="VEuPathDB" id="AmoebaDB:FDP41_005515"/>
<protein>
    <recommendedName>
        <fullName evidence="2">Guanylate cyclase domain-containing protein</fullName>
    </recommendedName>
</protein>
<evidence type="ECO:0000256" key="1">
    <source>
        <dbReference type="SAM" id="Phobius"/>
    </source>
</evidence>
<dbReference type="Gene3D" id="3.30.70.1230">
    <property type="entry name" value="Nucleotide cyclase"/>
    <property type="match status" value="2"/>
</dbReference>
<dbReference type="EMBL" id="VFQX01000044">
    <property type="protein sequence ID" value="KAF0975521.1"/>
    <property type="molecule type" value="Genomic_DNA"/>
</dbReference>
<keyword evidence="1" id="KW-1133">Transmembrane helix</keyword>
<dbReference type="PANTHER" id="PTHR43081">
    <property type="entry name" value="ADENYLATE CYCLASE, TERMINAL-DIFFERENTIATION SPECIFIC-RELATED"/>
    <property type="match status" value="1"/>
</dbReference>
<dbReference type="Pfam" id="PF00211">
    <property type="entry name" value="Guanylate_cyc"/>
    <property type="match status" value="1"/>
</dbReference>
<evidence type="ECO:0000259" key="2">
    <source>
        <dbReference type="PROSITE" id="PS50125"/>
    </source>
</evidence>
<dbReference type="GO" id="GO:0006171">
    <property type="term" value="P:cAMP biosynthetic process"/>
    <property type="evidence" value="ECO:0007669"/>
    <property type="project" value="TreeGrafter"/>
</dbReference>
<organism evidence="3 4">
    <name type="scientific">Naegleria fowleri</name>
    <name type="common">Brain eating amoeba</name>
    <dbReference type="NCBI Taxonomy" id="5763"/>
    <lineage>
        <taxon>Eukaryota</taxon>
        <taxon>Discoba</taxon>
        <taxon>Heterolobosea</taxon>
        <taxon>Tetramitia</taxon>
        <taxon>Eutetramitia</taxon>
        <taxon>Vahlkampfiidae</taxon>
        <taxon>Naegleria</taxon>
    </lineage>
</organism>
<feature type="transmembrane region" description="Helical" evidence="1">
    <location>
        <begin position="149"/>
        <end position="176"/>
    </location>
</feature>
<dbReference type="RefSeq" id="XP_044560234.1">
    <property type="nucleotide sequence ID" value="XM_044709048.1"/>
</dbReference>
<dbReference type="Proteomes" id="UP000444721">
    <property type="component" value="Unassembled WGS sequence"/>
</dbReference>
<proteinExistence type="predicted"/>
<comment type="caution">
    <text evidence="3">The sequence shown here is derived from an EMBL/GenBank/DDBJ whole genome shotgun (WGS) entry which is preliminary data.</text>
</comment>
<dbReference type="GeneID" id="68112733"/>
<dbReference type="PANTHER" id="PTHR43081:SF1">
    <property type="entry name" value="ADENYLATE CYCLASE, TERMINAL-DIFFERENTIATION SPECIFIC"/>
    <property type="match status" value="1"/>
</dbReference>
<dbReference type="CDD" id="cd07302">
    <property type="entry name" value="CHD"/>
    <property type="match status" value="1"/>
</dbReference>
<keyword evidence="1" id="KW-0812">Transmembrane</keyword>
<keyword evidence="1" id="KW-0472">Membrane</keyword>
<dbReference type="VEuPathDB" id="AmoebaDB:NfTy_066860"/>
<dbReference type="PROSITE" id="PS50125">
    <property type="entry name" value="GUANYLATE_CYCLASE_2"/>
    <property type="match status" value="1"/>
</dbReference>
<feature type="domain" description="Guanylate cyclase" evidence="2">
    <location>
        <begin position="639"/>
        <end position="697"/>
    </location>
</feature>